<keyword evidence="3" id="KW-1185">Reference proteome</keyword>
<proteinExistence type="predicted"/>
<evidence type="ECO:0000313" key="2">
    <source>
        <dbReference type="EMBL" id="TNN22314.1"/>
    </source>
</evidence>
<feature type="compositionally biased region" description="Polar residues" evidence="1">
    <location>
        <begin position="55"/>
        <end position="89"/>
    </location>
</feature>
<protein>
    <submittedName>
        <fullName evidence="2">Uncharacterized protein</fullName>
    </submittedName>
</protein>
<feature type="region of interest" description="Disordered" evidence="1">
    <location>
        <begin position="1"/>
        <end position="95"/>
    </location>
</feature>
<evidence type="ECO:0000256" key="1">
    <source>
        <dbReference type="SAM" id="MobiDB-lite"/>
    </source>
</evidence>
<sequence>MSWRRFLPPRGGATEEEEHPPLMFLPPRGGATEEEEHPPLMFLPPRGGATEEEVSSLQLSGRTSPGDTSHVLQSPSPGDTSHVLQSPSPGDTPHVLQLCSRWPGRLWCFFPLQSYGFSTNHEKCTENIPQIGVP</sequence>
<dbReference type="EMBL" id="SRLO01023113">
    <property type="protein sequence ID" value="TNN22314.1"/>
    <property type="molecule type" value="Genomic_DNA"/>
</dbReference>
<dbReference type="Proteomes" id="UP000314294">
    <property type="component" value="Unassembled WGS sequence"/>
</dbReference>
<gene>
    <name evidence="2" type="ORF">EYF80_067572</name>
</gene>
<comment type="caution">
    <text evidence="2">The sequence shown here is derived from an EMBL/GenBank/DDBJ whole genome shotgun (WGS) entry which is preliminary data.</text>
</comment>
<evidence type="ECO:0000313" key="3">
    <source>
        <dbReference type="Proteomes" id="UP000314294"/>
    </source>
</evidence>
<accession>A0A4Z2E0N9</accession>
<organism evidence="2 3">
    <name type="scientific">Liparis tanakae</name>
    <name type="common">Tanaka's snailfish</name>
    <dbReference type="NCBI Taxonomy" id="230148"/>
    <lineage>
        <taxon>Eukaryota</taxon>
        <taxon>Metazoa</taxon>
        <taxon>Chordata</taxon>
        <taxon>Craniata</taxon>
        <taxon>Vertebrata</taxon>
        <taxon>Euteleostomi</taxon>
        <taxon>Actinopterygii</taxon>
        <taxon>Neopterygii</taxon>
        <taxon>Teleostei</taxon>
        <taxon>Neoteleostei</taxon>
        <taxon>Acanthomorphata</taxon>
        <taxon>Eupercaria</taxon>
        <taxon>Perciformes</taxon>
        <taxon>Cottioidei</taxon>
        <taxon>Cottales</taxon>
        <taxon>Liparidae</taxon>
        <taxon>Liparis</taxon>
    </lineage>
</organism>
<dbReference type="AlphaFoldDB" id="A0A4Z2E0N9"/>
<name>A0A4Z2E0N9_9TELE</name>
<reference evidence="2 3" key="1">
    <citation type="submission" date="2019-03" db="EMBL/GenBank/DDBJ databases">
        <title>First draft genome of Liparis tanakae, snailfish: a comprehensive survey of snailfish specific genes.</title>
        <authorList>
            <person name="Kim W."/>
            <person name="Song I."/>
            <person name="Jeong J.-H."/>
            <person name="Kim D."/>
            <person name="Kim S."/>
            <person name="Ryu S."/>
            <person name="Song J.Y."/>
            <person name="Lee S.K."/>
        </authorList>
    </citation>
    <scope>NUCLEOTIDE SEQUENCE [LARGE SCALE GENOMIC DNA]</scope>
    <source>
        <tissue evidence="2">Muscle</tissue>
    </source>
</reference>